<organism evidence="3 4">
    <name type="scientific">Mytilus coruscus</name>
    <name type="common">Sea mussel</name>
    <dbReference type="NCBI Taxonomy" id="42192"/>
    <lineage>
        <taxon>Eukaryota</taxon>
        <taxon>Metazoa</taxon>
        <taxon>Spiralia</taxon>
        <taxon>Lophotrochozoa</taxon>
        <taxon>Mollusca</taxon>
        <taxon>Bivalvia</taxon>
        <taxon>Autobranchia</taxon>
        <taxon>Pteriomorphia</taxon>
        <taxon>Mytilida</taxon>
        <taxon>Mytiloidea</taxon>
        <taxon>Mytilidae</taxon>
        <taxon>Mytilinae</taxon>
        <taxon>Mytilus</taxon>
    </lineage>
</organism>
<dbReference type="Gene3D" id="3.40.50.150">
    <property type="entry name" value="Vaccinia Virus protein VP39"/>
    <property type="match status" value="1"/>
</dbReference>
<dbReference type="OrthoDB" id="565050at2759"/>
<reference evidence="3 4" key="1">
    <citation type="submission" date="2020-06" db="EMBL/GenBank/DDBJ databases">
        <authorList>
            <person name="Li R."/>
            <person name="Bekaert M."/>
        </authorList>
    </citation>
    <scope>NUCLEOTIDE SEQUENCE [LARGE SCALE GENOMIC DNA]</scope>
    <source>
        <strain evidence="4">wild</strain>
    </source>
</reference>
<dbReference type="SUPFAM" id="SSF53335">
    <property type="entry name" value="S-adenosyl-L-methionine-dependent methyltransferases"/>
    <property type="match status" value="1"/>
</dbReference>
<gene>
    <name evidence="3" type="ORF">MCOR_2287</name>
</gene>
<evidence type="ECO:0000259" key="1">
    <source>
        <dbReference type="Pfam" id="PF13847"/>
    </source>
</evidence>
<sequence>MANVDPDDTKQDVYEERFNNIFYSGVIALGIGLGHRVGLFKALTDLSEPETSQSIADHAGLNERYVREWLFSMVAAKVVFVTDDNKYYIPADCKTKTSKSLFATFILAIAPLTKDVEKCFRSKEQSSAGYDFSKLEELFHCMNEEGANWDGTWIEENILPSKYKTKDKIRTILDIGCGTGRITANIAHYLPDAKVVGIDVDQYAIDTALKLKEDEELNNVEFCLLGGDSLKEEWTGRFDWITMLRVFHDLPNPGPCLKEAMRALKDDGVLTFHDPLCHSDPKLNVGSKIHASTLILSCYVCIPCSLSAPPAVGNGIGWGLENRAKYLRDNGLLVHGNESVEVIHCSKTLK</sequence>
<feature type="domain" description="Methyltransferase" evidence="1">
    <location>
        <begin position="170"/>
        <end position="276"/>
    </location>
</feature>
<protein>
    <submittedName>
        <fullName evidence="3">Uncharacterized protein</fullName>
    </submittedName>
</protein>
<dbReference type="PANTHER" id="PTHR45128">
    <property type="entry name" value="METHYLTRANSFERASE TYPE 11"/>
    <property type="match status" value="1"/>
</dbReference>
<dbReference type="InterPro" id="IPR025714">
    <property type="entry name" value="Methyltranfer_dom"/>
</dbReference>
<evidence type="ECO:0000313" key="4">
    <source>
        <dbReference type="Proteomes" id="UP000507470"/>
    </source>
</evidence>
<accession>A0A6J8A231</accession>
<dbReference type="InterPro" id="IPR048711">
    <property type="entry name" value="WHD_Rv2258c"/>
</dbReference>
<dbReference type="CDD" id="cd02440">
    <property type="entry name" value="AdoMet_MTases"/>
    <property type="match status" value="1"/>
</dbReference>
<keyword evidence="4" id="KW-1185">Reference proteome</keyword>
<dbReference type="PANTHER" id="PTHR45128:SF1">
    <property type="entry name" value="S-ADENOSYLMETHIONINE-DEPENDENT METHYLTRANSFERASE RV2258C"/>
    <property type="match status" value="1"/>
</dbReference>
<dbReference type="Pfam" id="PF21320">
    <property type="entry name" value="WHD_Rv2258c"/>
    <property type="match status" value="1"/>
</dbReference>
<feature type="domain" description="S-adenosylmethionine-dependent methyltransferase Rv2258c-like winged HTH" evidence="2">
    <location>
        <begin position="26"/>
        <end position="92"/>
    </location>
</feature>
<proteinExistence type="predicted"/>
<dbReference type="InterPro" id="IPR053173">
    <property type="entry name" value="SAM-binding_MTase"/>
</dbReference>
<name>A0A6J8A231_MYTCO</name>
<dbReference type="EMBL" id="CACVKT020000481">
    <property type="protein sequence ID" value="CAC5359441.1"/>
    <property type="molecule type" value="Genomic_DNA"/>
</dbReference>
<dbReference type="Pfam" id="PF13847">
    <property type="entry name" value="Methyltransf_31"/>
    <property type="match status" value="1"/>
</dbReference>
<dbReference type="AlphaFoldDB" id="A0A6J8A231"/>
<evidence type="ECO:0000259" key="2">
    <source>
        <dbReference type="Pfam" id="PF21320"/>
    </source>
</evidence>
<evidence type="ECO:0000313" key="3">
    <source>
        <dbReference type="EMBL" id="CAC5359441.1"/>
    </source>
</evidence>
<dbReference type="Proteomes" id="UP000507470">
    <property type="component" value="Unassembled WGS sequence"/>
</dbReference>
<dbReference type="InterPro" id="IPR029063">
    <property type="entry name" value="SAM-dependent_MTases_sf"/>
</dbReference>